<feature type="binding site" evidence="10">
    <location>
        <position position="171"/>
    </location>
    <ligand>
        <name>Mg(2+)</name>
        <dbReference type="ChEBI" id="CHEBI:18420"/>
    </ligand>
</feature>
<dbReference type="PANTHER" id="PTHR43434:SF1">
    <property type="entry name" value="PHOSPHOGLYCOLATE PHOSPHATASE"/>
    <property type="match status" value="1"/>
</dbReference>
<comment type="catalytic activity">
    <reaction evidence="1 10">
        <text>2-phosphoglycolate + H2O = glycolate + phosphate</text>
        <dbReference type="Rhea" id="RHEA:14369"/>
        <dbReference type="ChEBI" id="CHEBI:15377"/>
        <dbReference type="ChEBI" id="CHEBI:29805"/>
        <dbReference type="ChEBI" id="CHEBI:43474"/>
        <dbReference type="ChEBI" id="CHEBI:58033"/>
        <dbReference type="EC" id="3.1.3.18"/>
    </reaction>
</comment>
<dbReference type="Gene3D" id="3.40.50.1000">
    <property type="entry name" value="HAD superfamily/HAD-like"/>
    <property type="match status" value="1"/>
</dbReference>
<comment type="caution">
    <text evidence="11">The sequence shown here is derived from an EMBL/GenBank/DDBJ whole genome shotgun (WGS) entry which is preliminary data.</text>
</comment>
<dbReference type="SUPFAM" id="SSF56784">
    <property type="entry name" value="HAD-like"/>
    <property type="match status" value="1"/>
</dbReference>
<dbReference type="Pfam" id="PF13419">
    <property type="entry name" value="HAD_2"/>
    <property type="match status" value="1"/>
</dbReference>
<dbReference type="Gene3D" id="1.10.150.240">
    <property type="entry name" value="Putative phosphatase, domain 2"/>
    <property type="match status" value="1"/>
</dbReference>
<sequence length="221" mass="23049">MADFPFDVVAFDLDGTLADTAPDLTAALNHALERLGYPPVSAPDVRHMVGHGARALLRQGLAAAGVNDEETVDLGFPLFLDYYEAHIADTSLVFPGCEAALDGLAARGVALAVCTNKLEHLARSFIDAIGWTSRFPVIIGGDSCGVSKPDPKPLLETIARAGGGRAAFIGDSITDTKTAIAAGVPCVALTFGFSDLPPEQLGADILIDHFDALIPALERLG</sequence>
<evidence type="ECO:0000256" key="9">
    <source>
        <dbReference type="ARBA" id="ARBA00023277"/>
    </source>
</evidence>
<dbReference type="Proteomes" id="UP000727456">
    <property type="component" value="Unassembled WGS sequence"/>
</dbReference>
<dbReference type="SFLD" id="SFLDG01129">
    <property type="entry name" value="C1.5:_HAD__Beta-PGM__Phosphata"/>
    <property type="match status" value="1"/>
</dbReference>
<dbReference type="RefSeq" id="WP_167071971.1">
    <property type="nucleotide sequence ID" value="NZ_JAAOZC010000001.1"/>
</dbReference>
<dbReference type="InterPro" id="IPR050155">
    <property type="entry name" value="HAD-like_hydrolase_sf"/>
</dbReference>
<proteinExistence type="inferred from homology"/>
<dbReference type="PANTHER" id="PTHR43434">
    <property type="entry name" value="PHOSPHOGLYCOLATE PHOSPHATASE"/>
    <property type="match status" value="1"/>
</dbReference>
<dbReference type="InterPro" id="IPR037512">
    <property type="entry name" value="PGPase_prok"/>
</dbReference>
<dbReference type="InterPro" id="IPR023198">
    <property type="entry name" value="PGP-like_dom2"/>
</dbReference>
<evidence type="ECO:0000256" key="4">
    <source>
        <dbReference type="ARBA" id="ARBA00006171"/>
    </source>
</evidence>
<dbReference type="NCBIfam" id="TIGR01449">
    <property type="entry name" value="PGP_bact"/>
    <property type="match status" value="1"/>
</dbReference>
<accession>A0ABX0TS16</accession>
<evidence type="ECO:0000313" key="12">
    <source>
        <dbReference type="Proteomes" id="UP000727456"/>
    </source>
</evidence>
<dbReference type="InterPro" id="IPR041492">
    <property type="entry name" value="HAD_2"/>
</dbReference>
<evidence type="ECO:0000256" key="6">
    <source>
        <dbReference type="ARBA" id="ARBA00022723"/>
    </source>
</evidence>
<dbReference type="PRINTS" id="PR00413">
    <property type="entry name" value="HADHALOGNASE"/>
</dbReference>
<comment type="pathway">
    <text evidence="3 10">Organic acid metabolism; glycolate biosynthesis; glycolate from 2-phosphoglycolate: step 1/1.</text>
</comment>
<comment type="cofactor">
    <cofactor evidence="2 10">
        <name>Mg(2+)</name>
        <dbReference type="ChEBI" id="CHEBI:18420"/>
    </cofactor>
</comment>
<dbReference type="HAMAP" id="MF_00495">
    <property type="entry name" value="GPH_hydrolase_bact"/>
    <property type="match status" value="1"/>
</dbReference>
<evidence type="ECO:0000256" key="10">
    <source>
        <dbReference type="HAMAP-Rule" id="MF_00495"/>
    </source>
</evidence>
<keyword evidence="6 10" id="KW-0479">Metal-binding</keyword>
<evidence type="ECO:0000256" key="2">
    <source>
        <dbReference type="ARBA" id="ARBA00001946"/>
    </source>
</evidence>
<dbReference type="NCBIfam" id="TIGR01549">
    <property type="entry name" value="HAD-SF-IA-v1"/>
    <property type="match status" value="1"/>
</dbReference>
<dbReference type="EC" id="3.1.3.18" evidence="5 10"/>
<gene>
    <name evidence="11" type="ORF">FHS31_000749</name>
</gene>
<evidence type="ECO:0000256" key="5">
    <source>
        <dbReference type="ARBA" id="ARBA00013078"/>
    </source>
</evidence>
<comment type="similarity">
    <text evidence="4 10">Belongs to the HAD-like hydrolase superfamily. CbbY/CbbZ/Gph/YieH family.</text>
</comment>
<feature type="active site" description="Nucleophile" evidence="10">
    <location>
        <position position="12"/>
    </location>
</feature>
<feature type="binding site" evidence="10">
    <location>
        <position position="14"/>
    </location>
    <ligand>
        <name>Mg(2+)</name>
        <dbReference type="ChEBI" id="CHEBI:18420"/>
    </ligand>
</feature>
<reference evidence="11 12" key="1">
    <citation type="submission" date="2020-03" db="EMBL/GenBank/DDBJ databases">
        <title>Genomic Encyclopedia of Type Strains, Phase III (KMG-III): the genomes of soil and plant-associated and newly described type strains.</title>
        <authorList>
            <person name="Whitman W."/>
        </authorList>
    </citation>
    <scope>NUCLEOTIDE SEQUENCE [LARGE SCALE GENOMIC DNA]</scope>
    <source>
        <strain evidence="11 12">CECT 8804</strain>
    </source>
</reference>
<dbReference type="InterPro" id="IPR036412">
    <property type="entry name" value="HAD-like_sf"/>
</dbReference>
<keyword evidence="7 10" id="KW-0378">Hydrolase</keyword>
<evidence type="ECO:0000256" key="8">
    <source>
        <dbReference type="ARBA" id="ARBA00022842"/>
    </source>
</evidence>
<keyword evidence="12" id="KW-1185">Reference proteome</keyword>
<organism evidence="11 12">
    <name type="scientific">Sphingomonas vulcanisoli</name>
    <dbReference type="NCBI Taxonomy" id="1658060"/>
    <lineage>
        <taxon>Bacteria</taxon>
        <taxon>Pseudomonadati</taxon>
        <taxon>Pseudomonadota</taxon>
        <taxon>Alphaproteobacteria</taxon>
        <taxon>Sphingomonadales</taxon>
        <taxon>Sphingomonadaceae</taxon>
        <taxon>Sphingomonas</taxon>
    </lineage>
</organism>
<dbReference type="SFLD" id="SFLDS00003">
    <property type="entry name" value="Haloacid_Dehalogenase"/>
    <property type="match status" value="1"/>
</dbReference>
<dbReference type="GO" id="GO:0008967">
    <property type="term" value="F:phosphoglycolate phosphatase activity"/>
    <property type="evidence" value="ECO:0007669"/>
    <property type="project" value="UniProtKB-EC"/>
</dbReference>
<dbReference type="InterPro" id="IPR023214">
    <property type="entry name" value="HAD_sf"/>
</dbReference>
<evidence type="ECO:0000256" key="7">
    <source>
        <dbReference type="ARBA" id="ARBA00022801"/>
    </source>
</evidence>
<comment type="function">
    <text evidence="10">Specifically catalyzes the dephosphorylation of 2-phosphoglycolate. Is involved in the dissimilation of the intracellular 2-phosphoglycolate formed during the DNA repair of 3'-phosphoglycolate ends, a major class of DNA lesions induced by oxidative stress.</text>
</comment>
<dbReference type="InterPro" id="IPR006439">
    <property type="entry name" value="HAD-SF_hydro_IA"/>
</dbReference>
<keyword evidence="8 10" id="KW-0460">Magnesium</keyword>
<keyword evidence="9 10" id="KW-0119">Carbohydrate metabolism</keyword>
<protein>
    <recommendedName>
        <fullName evidence="5 10">Phosphoglycolate phosphatase</fullName>
        <shortName evidence="10">PGP</shortName>
        <shortName evidence="10">PGPase</shortName>
        <ecNumber evidence="5 10">3.1.3.18</ecNumber>
    </recommendedName>
</protein>
<dbReference type="EMBL" id="JAAOZC010000001">
    <property type="protein sequence ID" value="NIJ07167.1"/>
    <property type="molecule type" value="Genomic_DNA"/>
</dbReference>
<feature type="binding site" evidence="10">
    <location>
        <position position="12"/>
    </location>
    <ligand>
        <name>Mg(2+)</name>
        <dbReference type="ChEBI" id="CHEBI:18420"/>
    </ligand>
</feature>
<name>A0ABX0TS16_9SPHN</name>
<evidence type="ECO:0000256" key="3">
    <source>
        <dbReference type="ARBA" id="ARBA00004818"/>
    </source>
</evidence>
<evidence type="ECO:0000256" key="1">
    <source>
        <dbReference type="ARBA" id="ARBA00000830"/>
    </source>
</evidence>
<evidence type="ECO:0000313" key="11">
    <source>
        <dbReference type="EMBL" id="NIJ07167.1"/>
    </source>
</evidence>